<dbReference type="PROSITE" id="PS50850">
    <property type="entry name" value="MFS"/>
    <property type="match status" value="1"/>
</dbReference>
<dbReference type="PANTHER" id="PTHR42718:SF47">
    <property type="entry name" value="METHYL VIOLOGEN RESISTANCE PROTEIN SMVA"/>
    <property type="match status" value="1"/>
</dbReference>
<dbReference type="InterPro" id="IPR036259">
    <property type="entry name" value="MFS_trans_sf"/>
</dbReference>
<feature type="transmembrane region" description="Helical" evidence="7">
    <location>
        <begin position="267"/>
        <end position="289"/>
    </location>
</feature>
<dbReference type="SUPFAM" id="SSF103473">
    <property type="entry name" value="MFS general substrate transporter"/>
    <property type="match status" value="1"/>
</dbReference>
<dbReference type="Gene3D" id="1.20.1720.10">
    <property type="entry name" value="Multidrug resistance protein D"/>
    <property type="match status" value="1"/>
</dbReference>
<feature type="transmembrane region" description="Helical" evidence="7">
    <location>
        <begin position="229"/>
        <end position="246"/>
    </location>
</feature>
<evidence type="ECO:0000256" key="6">
    <source>
        <dbReference type="ARBA" id="ARBA00023136"/>
    </source>
</evidence>
<evidence type="ECO:0000313" key="9">
    <source>
        <dbReference type="EMBL" id="GHD17725.1"/>
    </source>
</evidence>
<feature type="transmembrane region" description="Helical" evidence="7">
    <location>
        <begin position="332"/>
        <end position="352"/>
    </location>
</feature>
<comment type="subcellular location">
    <subcellularLocation>
        <location evidence="1">Cell membrane</location>
        <topology evidence="1">Multi-pass membrane protein</topology>
    </subcellularLocation>
</comment>
<dbReference type="PANTHER" id="PTHR42718">
    <property type="entry name" value="MAJOR FACILITATOR SUPERFAMILY MULTIDRUG TRANSPORTER MFSC"/>
    <property type="match status" value="1"/>
</dbReference>
<dbReference type="Proteomes" id="UP000654947">
    <property type="component" value="Unassembled WGS sequence"/>
</dbReference>
<feature type="transmembrane region" description="Helical" evidence="7">
    <location>
        <begin position="478"/>
        <end position="497"/>
    </location>
</feature>
<keyword evidence="3" id="KW-1003">Cell membrane</keyword>
<keyword evidence="6 7" id="KW-0472">Membrane</keyword>
<keyword evidence="2" id="KW-0813">Transport</keyword>
<keyword evidence="4 7" id="KW-0812">Transmembrane</keyword>
<dbReference type="Pfam" id="PF07690">
    <property type="entry name" value="MFS_1"/>
    <property type="match status" value="1"/>
</dbReference>
<dbReference type="AlphaFoldDB" id="A0A918X841"/>
<feature type="transmembrane region" description="Helical" evidence="7">
    <location>
        <begin position="404"/>
        <end position="424"/>
    </location>
</feature>
<gene>
    <name evidence="9" type="ORF">GCM10007147_07180</name>
</gene>
<feature type="transmembrane region" description="Helical" evidence="7">
    <location>
        <begin position="80"/>
        <end position="99"/>
    </location>
</feature>
<dbReference type="GO" id="GO:0005886">
    <property type="term" value="C:plasma membrane"/>
    <property type="evidence" value="ECO:0007669"/>
    <property type="project" value="UniProtKB-SubCell"/>
</dbReference>
<evidence type="ECO:0000256" key="3">
    <source>
        <dbReference type="ARBA" id="ARBA00022475"/>
    </source>
</evidence>
<comment type="caution">
    <text evidence="9">The sequence shown here is derived from an EMBL/GenBank/DDBJ whole genome shotgun (WGS) entry which is preliminary data.</text>
</comment>
<organism evidence="9 10">
    <name type="scientific">Nocardiopsis kunsanensis</name>
    <dbReference type="NCBI Taxonomy" id="141693"/>
    <lineage>
        <taxon>Bacteria</taxon>
        <taxon>Bacillati</taxon>
        <taxon>Actinomycetota</taxon>
        <taxon>Actinomycetes</taxon>
        <taxon>Streptosporangiales</taxon>
        <taxon>Nocardiopsidaceae</taxon>
        <taxon>Nocardiopsis</taxon>
    </lineage>
</organism>
<evidence type="ECO:0000313" key="10">
    <source>
        <dbReference type="Proteomes" id="UP000654947"/>
    </source>
</evidence>
<name>A0A918X841_9ACTN</name>
<evidence type="ECO:0000256" key="7">
    <source>
        <dbReference type="SAM" id="Phobius"/>
    </source>
</evidence>
<feature type="transmembrane region" description="Helical" evidence="7">
    <location>
        <begin position="200"/>
        <end position="217"/>
    </location>
</feature>
<evidence type="ECO:0000256" key="2">
    <source>
        <dbReference type="ARBA" id="ARBA00022448"/>
    </source>
</evidence>
<feature type="transmembrane region" description="Helical" evidence="7">
    <location>
        <begin position="164"/>
        <end position="188"/>
    </location>
</feature>
<dbReference type="Gene3D" id="1.20.1250.20">
    <property type="entry name" value="MFS general substrate transporter like domains"/>
    <property type="match status" value="1"/>
</dbReference>
<dbReference type="CDD" id="cd17321">
    <property type="entry name" value="MFS_MMR_MDR_like"/>
    <property type="match status" value="1"/>
</dbReference>
<dbReference type="InterPro" id="IPR011701">
    <property type="entry name" value="MFS"/>
</dbReference>
<feature type="transmembrane region" description="Helical" evidence="7">
    <location>
        <begin position="139"/>
        <end position="158"/>
    </location>
</feature>
<evidence type="ECO:0000259" key="8">
    <source>
        <dbReference type="PROSITE" id="PS50850"/>
    </source>
</evidence>
<feature type="domain" description="Major facilitator superfamily (MFS) profile" evidence="8">
    <location>
        <begin position="14"/>
        <end position="501"/>
    </location>
</feature>
<evidence type="ECO:0000256" key="4">
    <source>
        <dbReference type="ARBA" id="ARBA00022692"/>
    </source>
</evidence>
<accession>A0A918X841</accession>
<feature type="transmembrane region" description="Helical" evidence="7">
    <location>
        <begin position="301"/>
        <end position="320"/>
    </location>
</feature>
<reference evidence="9 10" key="1">
    <citation type="journal article" date="2014" name="Int. J. Syst. Evol. Microbiol.">
        <title>Complete genome sequence of Corynebacterium casei LMG S-19264T (=DSM 44701T), isolated from a smear-ripened cheese.</title>
        <authorList>
            <consortium name="US DOE Joint Genome Institute (JGI-PGF)"/>
            <person name="Walter F."/>
            <person name="Albersmeier A."/>
            <person name="Kalinowski J."/>
            <person name="Ruckert C."/>
        </authorList>
    </citation>
    <scope>NUCLEOTIDE SEQUENCE [LARGE SCALE GENOMIC DNA]</scope>
    <source>
        <strain evidence="9 10">KCTC 19473</strain>
    </source>
</reference>
<feature type="transmembrane region" description="Helical" evidence="7">
    <location>
        <begin position="358"/>
        <end position="383"/>
    </location>
</feature>
<dbReference type="GO" id="GO:0022857">
    <property type="term" value="F:transmembrane transporter activity"/>
    <property type="evidence" value="ECO:0007669"/>
    <property type="project" value="InterPro"/>
</dbReference>
<dbReference type="InterPro" id="IPR020846">
    <property type="entry name" value="MFS_dom"/>
</dbReference>
<feature type="transmembrane region" description="Helical" evidence="7">
    <location>
        <begin position="105"/>
        <end position="127"/>
    </location>
</feature>
<sequence length="518" mass="53308">MPPSGRAGAKEWVGLLALALPLLLIAMDNNVLFLAVPHISADLGASSTQILWIQDIYTFMVAGFLITMGKLGDRIGRRKLLLLGAIAFGVASVLAALSVSAEMLIATRILLGVAGAALAPTCLSLVVTLFPDSTQRTSAIAVLMTCFMGGAALGPAVGGMLLQYFWWGSVFLMGVPVMLLTLLLGPLLLPEYKEERPGSLDFTSVGLSLAAAFPLIYGLKELANDGFRWNAVLAIAVGVVFAYVFVRRQNALESPLLDMRLFRLRSFSGALGTLLIGQLLMGGTLLMLAQYIQVVLGMEPIAAGLWMLLATVAMGAMAPIVPKLVVRIDKAVVIACGLTVATVGFLCFAFLSQDPSPVLLGAGMVLAFAGTAPLIMLAIDLVVGSAPTEKAGSAAAMSETSSQFGLALGVAALGSLGTVVYRSALEQNLPEGIPQEAAQAAQESVVAGAGAADGLSGDAAVQMTDAVFAAFTTGMNTVATAAAVLAPLAALVVFGLLRGVGQEEVSGEAEGRPQEADG</sequence>
<keyword evidence="5 7" id="KW-1133">Transmembrane helix</keyword>
<proteinExistence type="predicted"/>
<keyword evidence="10" id="KW-1185">Reference proteome</keyword>
<dbReference type="EMBL" id="BMXL01000002">
    <property type="protein sequence ID" value="GHD17725.1"/>
    <property type="molecule type" value="Genomic_DNA"/>
</dbReference>
<evidence type="ECO:0000256" key="5">
    <source>
        <dbReference type="ARBA" id="ARBA00022989"/>
    </source>
</evidence>
<feature type="transmembrane region" description="Helical" evidence="7">
    <location>
        <begin position="49"/>
        <end position="68"/>
    </location>
</feature>
<protein>
    <submittedName>
        <fullName evidence="9">MFS transporter</fullName>
    </submittedName>
</protein>
<dbReference type="PRINTS" id="PR01036">
    <property type="entry name" value="TCRTETB"/>
</dbReference>
<evidence type="ECO:0000256" key="1">
    <source>
        <dbReference type="ARBA" id="ARBA00004651"/>
    </source>
</evidence>